<dbReference type="EMBL" id="QQBC01000002">
    <property type="protein sequence ID" value="RDI68196.1"/>
    <property type="molecule type" value="Genomic_DNA"/>
</dbReference>
<dbReference type="PANTHER" id="PTHR47271">
    <property type="entry name" value="ARGININE DEIMINASE"/>
    <property type="match status" value="1"/>
</dbReference>
<dbReference type="Pfam" id="PF19420">
    <property type="entry name" value="DDAH_eukar"/>
    <property type="match status" value="1"/>
</dbReference>
<dbReference type="GO" id="GO:0019546">
    <property type="term" value="P:L-arginine deiminase pathway"/>
    <property type="evidence" value="ECO:0007669"/>
    <property type="project" value="TreeGrafter"/>
</dbReference>
<protein>
    <submittedName>
        <fullName evidence="1">N-dimethylarginine dimethylaminohydrolase</fullName>
    </submittedName>
</protein>
<dbReference type="RefSeq" id="WP_307596422.1">
    <property type="nucleotide sequence ID" value="NZ_QQBC01000002.1"/>
</dbReference>
<proteinExistence type="predicted"/>
<evidence type="ECO:0000313" key="1">
    <source>
        <dbReference type="EMBL" id="RDI68196.1"/>
    </source>
</evidence>
<keyword evidence="1" id="KW-0378">Hydrolase</keyword>
<dbReference type="STRING" id="1210086.GCA_001613105_01173"/>
<reference evidence="1 2" key="1">
    <citation type="submission" date="2018-07" db="EMBL/GenBank/DDBJ databases">
        <title>Genomic Encyclopedia of Type Strains, Phase IV (KMG-IV): sequencing the most valuable type-strain genomes for metagenomic binning, comparative biology and taxonomic classification.</title>
        <authorList>
            <person name="Goeker M."/>
        </authorList>
    </citation>
    <scope>NUCLEOTIDE SEQUENCE [LARGE SCALE GENOMIC DNA]</scope>
    <source>
        <strain evidence="1 2">DSM 44290</strain>
    </source>
</reference>
<dbReference type="GO" id="GO:0016990">
    <property type="term" value="F:arginine deiminase activity"/>
    <property type="evidence" value="ECO:0007669"/>
    <property type="project" value="TreeGrafter"/>
</dbReference>
<dbReference type="NCBIfam" id="NF045659">
    <property type="entry name" value="DiMArgaseDdahMtb"/>
    <property type="match status" value="1"/>
</dbReference>
<dbReference type="Gene3D" id="3.75.10.10">
    <property type="entry name" value="L-arginine/glycine Amidinotransferase, Chain A"/>
    <property type="match status" value="1"/>
</dbReference>
<dbReference type="SUPFAM" id="SSF55909">
    <property type="entry name" value="Pentein"/>
    <property type="match status" value="1"/>
</dbReference>
<accession>A0A370IBU4</accession>
<comment type="caution">
    <text evidence="1">The sequence shown here is derived from an EMBL/GenBank/DDBJ whole genome shotgun (WGS) entry which is preliminary data.</text>
</comment>
<dbReference type="AlphaFoldDB" id="A0A370IBU4"/>
<name>A0A370IBU4_9NOCA</name>
<evidence type="ECO:0000313" key="2">
    <source>
        <dbReference type="Proteomes" id="UP000254869"/>
    </source>
</evidence>
<keyword evidence="2" id="KW-1185">Reference proteome</keyword>
<dbReference type="PANTHER" id="PTHR47271:SF2">
    <property type="entry name" value="ARGININE DEIMINASE"/>
    <property type="match status" value="1"/>
</dbReference>
<dbReference type="Proteomes" id="UP000254869">
    <property type="component" value="Unassembled WGS sequence"/>
</dbReference>
<sequence>MTSTALPLAHEADRHARAAIPRRFLMCRPDFFEVSYTINPWMDPTEPVDRALAVRQWEHLYATYLAYGHSVELVDGVAGLPDMVFAANGGIVVGDRAMAARFTYPERQGETALYANWFRDNHGGQVVVASEFNEGEGDFLRAGELMLAGTGFRTSPAAHREVQEYFGVQVISLELVDPHFYHLDTALFVLDHATVAYYPPAFSESSNALLRQLFPDAIIATDADARTFGLNALCDGANVFLAAAATDLHAALRERGYNPVGIDMSELLKAGGSVKCCTLEIDR</sequence>
<gene>
    <name evidence="1" type="ORF">DFR76_102597</name>
</gene>
<organism evidence="1 2">
    <name type="scientific">Nocardia pseudobrasiliensis</name>
    <dbReference type="NCBI Taxonomy" id="45979"/>
    <lineage>
        <taxon>Bacteria</taxon>
        <taxon>Bacillati</taxon>
        <taxon>Actinomycetota</taxon>
        <taxon>Actinomycetes</taxon>
        <taxon>Mycobacteriales</taxon>
        <taxon>Nocardiaceae</taxon>
        <taxon>Nocardia</taxon>
    </lineage>
</organism>